<dbReference type="EMBL" id="CP039353">
    <property type="protein sequence ID" value="QCE06841.1"/>
    <property type="molecule type" value="Genomic_DNA"/>
</dbReference>
<evidence type="ECO:0000256" key="1">
    <source>
        <dbReference type="SAM" id="MobiDB-lite"/>
    </source>
</evidence>
<accession>A0A4D6N1W6</accession>
<protein>
    <submittedName>
        <fullName evidence="2">Uncharacterized protein</fullName>
    </submittedName>
</protein>
<dbReference type="Proteomes" id="UP000501690">
    <property type="component" value="Linkage Group LG9"/>
</dbReference>
<dbReference type="AlphaFoldDB" id="A0A4D6N1W6"/>
<gene>
    <name evidence="2" type="ORF">DEO72_LG9g1855</name>
</gene>
<evidence type="ECO:0000313" key="3">
    <source>
        <dbReference type="Proteomes" id="UP000501690"/>
    </source>
</evidence>
<keyword evidence="3" id="KW-1185">Reference proteome</keyword>
<name>A0A4D6N1W6_VIGUN</name>
<proteinExistence type="predicted"/>
<reference evidence="2 3" key="1">
    <citation type="submission" date="2019-04" db="EMBL/GenBank/DDBJ databases">
        <title>An improved genome assembly and genetic linkage map for asparagus bean, Vigna unguiculata ssp. sesquipedialis.</title>
        <authorList>
            <person name="Xia Q."/>
            <person name="Zhang R."/>
            <person name="Dong Y."/>
        </authorList>
    </citation>
    <scope>NUCLEOTIDE SEQUENCE [LARGE SCALE GENOMIC DNA]</scope>
    <source>
        <tissue evidence="2">Leaf</tissue>
    </source>
</reference>
<feature type="region of interest" description="Disordered" evidence="1">
    <location>
        <begin position="160"/>
        <end position="183"/>
    </location>
</feature>
<evidence type="ECO:0000313" key="2">
    <source>
        <dbReference type="EMBL" id="QCE06841.1"/>
    </source>
</evidence>
<feature type="compositionally biased region" description="Polar residues" evidence="1">
    <location>
        <begin position="170"/>
        <end position="183"/>
    </location>
</feature>
<sequence>MATTMLIVFYVFNEYLKMSCYHTYRPQPIEHVWKTMLRITHRNVRAIYLDPSVLAITSTHTGNTRQPELNSRVPCVHPPSRAQLEGCHSKPQLKQCHVLNLYPELNSRDKFRATTQGTPANRPLRYHRSLVDHAHHSKHNTNLQQQNPLALLMRRQALPTSRLPGRGHCSSPQDSFNPIETCP</sequence>
<organism evidence="2 3">
    <name type="scientific">Vigna unguiculata</name>
    <name type="common">Cowpea</name>
    <dbReference type="NCBI Taxonomy" id="3917"/>
    <lineage>
        <taxon>Eukaryota</taxon>
        <taxon>Viridiplantae</taxon>
        <taxon>Streptophyta</taxon>
        <taxon>Embryophyta</taxon>
        <taxon>Tracheophyta</taxon>
        <taxon>Spermatophyta</taxon>
        <taxon>Magnoliopsida</taxon>
        <taxon>eudicotyledons</taxon>
        <taxon>Gunneridae</taxon>
        <taxon>Pentapetalae</taxon>
        <taxon>rosids</taxon>
        <taxon>fabids</taxon>
        <taxon>Fabales</taxon>
        <taxon>Fabaceae</taxon>
        <taxon>Papilionoideae</taxon>
        <taxon>50 kb inversion clade</taxon>
        <taxon>NPAAA clade</taxon>
        <taxon>indigoferoid/millettioid clade</taxon>
        <taxon>Phaseoleae</taxon>
        <taxon>Vigna</taxon>
    </lineage>
</organism>